<protein>
    <submittedName>
        <fullName evidence="2">Type VI secretion system-associated lipoprotein</fullName>
    </submittedName>
</protein>
<dbReference type="Proteomes" id="UP000239197">
    <property type="component" value="Chromosome"/>
</dbReference>
<dbReference type="InterPro" id="IPR017734">
    <property type="entry name" value="T6SS_SciN"/>
</dbReference>
<dbReference type="PANTHER" id="PTHR37625:SF5">
    <property type="entry name" value="LIPOPROTEIN"/>
    <property type="match status" value="1"/>
</dbReference>
<dbReference type="AlphaFoldDB" id="A0A2L1UVK1"/>
<sequence length="177" mass="19991">MRWRFLLSISLICLMCGAITGCQTIKKIGQVIGDPDIKVGENAAQPSDMTVMLLTEPNINPNDSGEPSPVSIQLIYMSEDSKLRQADFDQITTNKLDDVLGKNYIDHQDFNLLPDTMKTLPLTKLEPTTRYIGVVAYFSDDQVTEWKSIERVTGIGHHYHLLVHVRDNSIEIKNEDE</sequence>
<name>A0A2L1UVK1_9GAMM</name>
<evidence type="ECO:0000313" key="3">
    <source>
        <dbReference type="Proteomes" id="UP000239197"/>
    </source>
</evidence>
<feature type="signal peptide" evidence="1">
    <location>
        <begin position="1"/>
        <end position="20"/>
    </location>
</feature>
<gene>
    <name evidence="2" type="ORF">BV494_19450</name>
</gene>
<dbReference type="InterPro" id="IPR038706">
    <property type="entry name" value="Type_VI_SciN-like_sf"/>
</dbReference>
<dbReference type="Pfam" id="PF12790">
    <property type="entry name" value="T6SS-SciN"/>
    <property type="match status" value="1"/>
</dbReference>
<reference evidence="3" key="1">
    <citation type="submission" date="2017-01" db="EMBL/GenBank/DDBJ databases">
        <title>Genome sequence of Rouxiella sp. ERMR1:05.</title>
        <authorList>
            <person name="Kumar R."/>
            <person name="Singh D."/>
            <person name="Kumar S."/>
        </authorList>
    </citation>
    <scope>NUCLEOTIDE SEQUENCE [LARGE SCALE GENOMIC DNA]</scope>
    <source>
        <strain evidence="3">ERMR1:05</strain>
    </source>
</reference>
<keyword evidence="1" id="KW-0732">Signal</keyword>
<keyword evidence="2" id="KW-0449">Lipoprotein</keyword>
<dbReference type="EMBL" id="CP019062">
    <property type="protein sequence ID" value="AVF36960.1"/>
    <property type="molecule type" value="Genomic_DNA"/>
</dbReference>
<dbReference type="Gene3D" id="2.60.40.4150">
    <property type="entry name" value="Type VI secretion system, lipoprotein SciN"/>
    <property type="match status" value="1"/>
</dbReference>
<proteinExistence type="predicted"/>
<dbReference type="RefSeq" id="WP_104924322.1">
    <property type="nucleotide sequence ID" value="NZ_CP019062.1"/>
</dbReference>
<evidence type="ECO:0000256" key="1">
    <source>
        <dbReference type="SAM" id="SignalP"/>
    </source>
</evidence>
<dbReference type="PANTHER" id="PTHR37625">
    <property type="entry name" value="OUTER MEMBRANE LIPOPROTEIN-RELATED"/>
    <property type="match status" value="1"/>
</dbReference>
<dbReference type="PROSITE" id="PS51257">
    <property type="entry name" value="PROKAR_LIPOPROTEIN"/>
    <property type="match status" value="1"/>
</dbReference>
<accession>A0A2L1UVK1</accession>
<keyword evidence="3" id="KW-1185">Reference proteome</keyword>
<dbReference type="KEGG" id="rox:BV494_19450"/>
<feature type="chain" id="PRO_5014772583" evidence="1">
    <location>
        <begin position="21"/>
        <end position="177"/>
    </location>
</feature>
<dbReference type="OrthoDB" id="8655355at2"/>
<dbReference type="NCBIfam" id="TIGR03352">
    <property type="entry name" value="VI_chp_3"/>
    <property type="match status" value="1"/>
</dbReference>
<evidence type="ECO:0000313" key="2">
    <source>
        <dbReference type="EMBL" id="AVF36960.1"/>
    </source>
</evidence>
<organism evidence="2 3">
    <name type="scientific">Rahnella sikkimica</name>
    <dbReference type="NCBI Taxonomy" id="1805933"/>
    <lineage>
        <taxon>Bacteria</taxon>
        <taxon>Pseudomonadati</taxon>
        <taxon>Pseudomonadota</taxon>
        <taxon>Gammaproteobacteria</taxon>
        <taxon>Enterobacterales</taxon>
        <taxon>Yersiniaceae</taxon>
        <taxon>Rahnella</taxon>
    </lineage>
</organism>